<evidence type="ECO:0000256" key="10">
    <source>
        <dbReference type="ARBA" id="ARBA00023264"/>
    </source>
</evidence>
<comment type="similarity">
    <text evidence="2 12">Belongs to the CDP-alcohol phosphatidyltransferase class-I family.</text>
</comment>
<feature type="chain" id="PRO_5012990436" evidence="15">
    <location>
        <begin position="21"/>
        <end position="217"/>
    </location>
</feature>
<keyword evidence="15" id="KW-0732">Signal</keyword>
<dbReference type="Gene3D" id="1.20.120.1760">
    <property type="match status" value="1"/>
</dbReference>
<dbReference type="RefSeq" id="WP_159961510.1">
    <property type="nucleotide sequence ID" value="NZ_OCNK01000001.1"/>
</dbReference>
<feature type="transmembrane region" description="Helical" evidence="14">
    <location>
        <begin position="132"/>
        <end position="160"/>
    </location>
</feature>
<evidence type="ECO:0000256" key="11">
    <source>
        <dbReference type="PROSITE-ProRule" id="PRU10038"/>
    </source>
</evidence>
<evidence type="ECO:0000256" key="14">
    <source>
        <dbReference type="SAM" id="Phobius"/>
    </source>
</evidence>
<evidence type="ECO:0000256" key="1">
    <source>
        <dbReference type="ARBA" id="ARBA00004141"/>
    </source>
</evidence>
<organism evidence="16 17">
    <name type="scientific">Blastococcus haudaquaticus</name>
    <dbReference type="NCBI Taxonomy" id="1938745"/>
    <lineage>
        <taxon>Bacteria</taxon>
        <taxon>Bacillati</taxon>
        <taxon>Actinomycetota</taxon>
        <taxon>Actinomycetes</taxon>
        <taxon>Geodermatophilales</taxon>
        <taxon>Geodermatophilaceae</taxon>
        <taxon>Blastococcus</taxon>
    </lineage>
</organism>
<evidence type="ECO:0000256" key="5">
    <source>
        <dbReference type="ARBA" id="ARBA00022692"/>
    </source>
</evidence>
<keyword evidence="6 14" id="KW-1133">Transmembrane helix</keyword>
<accession>A0A286GH50</accession>
<keyword evidence="7" id="KW-0443">Lipid metabolism</keyword>
<dbReference type="AlphaFoldDB" id="A0A286GH50"/>
<dbReference type="InterPro" id="IPR048254">
    <property type="entry name" value="CDP_ALCOHOL_P_TRANSF_CS"/>
</dbReference>
<evidence type="ECO:0000256" key="4">
    <source>
        <dbReference type="ARBA" id="ARBA00022679"/>
    </source>
</evidence>
<evidence type="ECO:0000313" key="16">
    <source>
        <dbReference type="EMBL" id="SOD94546.1"/>
    </source>
</evidence>
<evidence type="ECO:0000256" key="9">
    <source>
        <dbReference type="ARBA" id="ARBA00023209"/>
    </source>
</evidence>
<protein>
    <submittedName>
        <fullName evidence="16">CDP-diacylglycerol--glycerol-3-phosphate 3-phosphatidyltransferase</fullName>
    </submittedName>
</protein>
<dbReference type="PROSITE" id="PS01174">
    <property type="entry name" value="LIPASE_GDXG_SER"/>
    <property type="match status" value="1"/>
</dbReference>
<dbReference type="GO" id="GO:0016780">
    <property type="term" value="F:phosphotransferase activity, for other substituted phosphate groups"/>
    <property type="evidence" value="ECO:0007669"/>
    <property type="project" value="InterPro"/>
</dbReference>
<keyword evidence="10" id="KW-1208">Phospholipid metabolism</keyword>
<dbReference type="InterPro" id="IPR043130">
    <property type="entry name" value="CDP-OH_PTrfase_TM_dom"/>
</dbReference>
<dbReference type="EMBL" id="OCNK01000001">
    <property type="protein sequence ID" value="SOD94546.1"/>
    <property type="molecule type" value="Genomic_DNA"/>
</dbReference>
<dbReference type="Proteomes" id="UP000219482">
    <property type="component" value="Unassembled WGS sequence"/>
</dbReference>
<evidence type="ECO:0000256" key="7">
    <source>
        <dbReference type="ARBA" id="ARBA00023098"/>
    </source>
</evidence>
<keyword evidence="17" id="KW-1185">Reference proteome</keyword>
<feature type="region of interest" description="Disordered" evidence="13">
    <location>
        <begin position="187"/>
        <end position="217"/>
    </location>
</feature>
<comment type="subcellular location">
    <subcellularLocation>
        <location evidence="1">Membrane</location>
        <topology evidence="1">Multi-pass membrane protein</topology>
    </subcellularLocation>
</comment>
<evidence type="ECO:0000256" key="12">
    <source>
        <dbReference type="RuleBase" id="RU003750"/>
    </source>
</evidence>
<evidence type="ECO:0000256" key="6">
    <source>
        <dbReference type="ARBA" id="ARBA00022989"/>
    </source>
</evidence>
<feature type="signal peptide" evidence="15">
    <location>
        <begin position="1"/>
        <end position="20"/>
    </location>
</feature>
<sequence>MWTIPNFLTALRLLCVPAVAAVLALAGDSAGGRLTALILFGAASVTDLADGWLARRWGQCTDFGALADPIADKALVGTTLVCLSGLGLLAWWATAVILLREVAVTVLRLTVLRHGVLPASRGGKVKTATQTALIVLALAVPGWTVVLDVVVVGTVVWTLVTGLDYGRRAAVLRRGPVVLAVAAPAPGGVAVADGPGRPGGGRSAQQDGGADSSRVRS</sequence>
<evidence type="ECO:0000256" key="8">
    <source>
        <dbReference type="ARBA" id="ARBA00023136"/>
    </source>
</evidence>
<name>A0A286GH50_9ACTN</name>
<dbReference type="InterPro" id="IPR050324">
    <property type="entry name" value="CDP-alcohol_PTase-I"/>
</dbReference>
<keyword evidence="4 12" id="KW-0808">Transferase</keyword>
<feature type="transmembrane region" description="Helical" evidence="14">
    <location>
        <begin position="74"/>
        <end position="99"/>
    </location>
</feature>
<reference evidence="17" key="1">
    <citation type="submission" date="2017-09" db="EMBL/GenBank/DDBJ databases">
        <authorList>
            <person name="Varghese N."/>
            <person name="Submissions S."/>
        </authorList>
    </citation>
    <scope>NUCLEOTIDE SEQUENCE [LARGE SCALE GENOMIC DNA]</scope>
    <source>
        <strain evidence="17">DSM 44270</strain>
    </source>
</reference>
<evidence type="ECO:0000256" key="3">
    <source>
        <dbReference type="ARBA" id="ARBA00022516"/>
    </source>
</evidence>
<dbReference type="PANTHER" id="PTHR14269:SF52">
    <property type="entry name" value="PHOSPHATIDYLGLYCEROPHOSPHATE SYNTHASE-RELATED"/>
    <property type="match status" value="1"/>
</dbReference>
<keyword evidence="5 14" id="KW-0812">Transmembrane</keyword>
<evidence type="ECO:0000313" key="17">
    <source>
        <dbReference type="Proteomes" id="UP000219482"/>
    </source>
</evidence>
<dbReference type="GO" id="GO:0016020">
    <property type="term" value="C:membrane"/>
    <property type="evidence" value="ECO:0007669"/>
    <property type="project" value="UniProtKB-SubCell"/>
</dbReference>
<dbReference type="InterPro" id="IPR000462">
    <property type="entry name" value="CDP-OH_P_trans"/>
</dbReference>
<evidence type="ECO:0000256" key="13">
    <source>
        <dbReference type="SAM" id="MobiDB-lite"/>
    </source>
</evidence>
<dbReference type="Pfam" id="PF01066">
    <property type="entry name" value="CDP-OH_P_transf"/>
    <property type="match status" value="1"/>
</dbReference>
<keyword evidence="9" id="KW-0594">Phospholipid biosynthesis</keyword>
<dbReference type="GO" id="GO:0046474">
    <property type="term" value="P:glycerophospholipid biosynthetic process"/>
    <property type="evidence" value="ECO:0007669"/>
    <property type="project" value="TreeGrafter"/>
</dbReference>
<evidence type="ECO:0000256" key="2">
    <source>
        <dbReference type="ARBA" id="ARBA00010441"/>
    </source>
</evidence>
<gene>
    <name evidence="16" type="ORF">SAMN06272739_0892</name>
</gene>
<feature type="active site" evidence="11">
    <location>
        <position position="29"/>
    </location>
</feature>
<dbReference type="PROSITE" id="PS00379">
    <property type="entry name" value="CDP_ALCOHOL_P_TRANSF"/>
    <property type="match status" value="1"/>
</dbReference>
<dbReference type="InterPro" id="IPR033140">
    <property type="entry name" value="Lipase_GDXG_put_SER_AS"/>
</dbReference>
<dbReference type="OrthoDB" id="9796672at2"/>
<evidence type="ECO:0000256" key="15">
    <source>
        <dbReference type="SAM" id="SignalP"/>
    </source>
</evidence>
<keyword evidence="3" id="KW-0444">Lipid biosynthesis</keyword>
<proteinExistence type="inferred from homology"/>
<dbReference type="PANTHER" id="PTHR14269">
    <property type="entry name" value="CDP-DIACYLGLYCEROL--GLYCEROL-3-PHOSPHATE 3-PHOSPHATIDYLTRANSFERASE-RELATED"/>
    <property type="match status" value="1"/>
</dbReference>
<keyword evidence="8 14" id="KW-0472">Membrane</keyword>